<dbReference type="AlphaFoldDB" id="A0AAX3LWM5"/>
<gene>
    <name evidence="1" type="ORF">PQ456_13200</name>
</gene>
<evidence type="ECO:0000313" key="2">
    <source>
        <dbReference type="Proteomes" id="UP001220509"/>
    </source>
</evidence>
<dbReference type="RefSeq" id="WP_273612703.1">
    <property type="nucleotide sequence ID" value="NZ_CP117416.1"/>
</dbReference>
<keyword evidence="2" id="KW-1185">Reference proteome</keyword>
<reference evidence="1 2" key="1">
    <citation type="submission" date="2023-02" db="EMBL/GenBank/DDBJ databases">
        <title>Genome sequence of Paenibacillus kyungheensis KACC 18744.</title>
        <authorList>
            <person name="Kim S."/>
            <person name="Heo J."/>
            <person name="Kwon S.-W."/>
        </authorList>
    </citation>
    <scope>NUCLEOTIDE SEQUENCE [LARGE SCALE GENOMIC DNA]</scope>
    <source>
        <strain evidence="1 2">KACC 18744</strain>
    </source>
</reference>
<protein>
    <submittedName>
        <fullName evidence="1">Uncharacterized protein</fullName>
    </submittedName>
</protein>
<dbReference type="EMBL" id="CP117416">
    <property type="protein sequence ID" value="WCT54160.1"/>
    <property type="molecule type" value="Genomic_DNA"/>
</dbReference>
<proteinExistence type="predicted"/>
<sequence length="224" mass="25673">MELFQSKKNDELEMIHQPLEVVTPLGLIRLALDIGAGNLLDTSYICQQLQQGSYMYTWKSEQLVIEIMMAHPIIPLPLHMRVDGSCGLLIRVMNVSNDDVSLKCTAYWAEQQWITGGSSTGQYLEASTWESDTHYVSIGTEDAEALQDRSGTHNLMPIQIKDQNELTFSDINTIGMYLPSIASYKLCQFHFYIAWKKYTDDEDVDTWYTVDQQAQLILEHEECY</sequence>
<organism evidence="1 2">
    <name type="scientific">Paenibacillus kyungheensis</name>
    <dbReference type="NCBI Taxonomy" id="1452732"/>
    <lineage>
        <taxon>Bacteria</taxon>
        <taxon>Bacillati</taxon>
        <taxon>Bacillota</taxon>
        <taxon>Bacilli</taxon>
        <taxon>Bacillales</taxon>
        <taxon>Paenibacillaceae</taxon>
        <taxon>Paenibacillus</taxon>
    </lineage>
</organism>
<dbReference type="Proteomes" id="UP001220509">
    <property type="component" value="Chromosome"/>
</dbReference>
<evidence type="ECO:0000313" key="1">
    <source>
        <dbReference type="EMBL" id="WCT54160.1"/>
    </source>
</evidence>
<dbReference type="KEGG" id="pka:PQ456_13200"/>
<accession>A0AAX3LWM5</accession>
<name>A0AAX3LWM5_9BACL</name>